<sequence>MGIIKALARTYYAMQEPSRLSKTAVFDAYNARKYWPELVRKLTRPEESGLQLTPGERCSDLLLEFAQANIAVNPRRLVLLEQIIIMAETGDFVYAKTKATGERIVFP</sequence>
<accession>A0ABT9E735</accession>
<dbReference type="RefSeq" id="WP_305106834.1">
    <property type="nucleotide sequence ID" value="NZ_JAUTWS010000038.1"/>
</dbReference>
<evidence type="ECO:0000313" key="2">
    <source>
        <dbReference type="Proteomes" id="UP001243009"/>
    </source>
</evidence>
<gene>
    <name evidence="1" type="ORF">Q7A36_26785</name>
</gene>
<reference evidence="1 2" key="1">
    <citation type="submission" date="2023-08" db="EMBL/GenBank/DDBJ databases">
        <title>The draft genome sequence of Paracraurococcus sp. LOR1-02.</title>
        <authorList>
            <person name="Kingkaew E."/>
            <person name="Tanasupawat S."/>
        </authorList>
    </citation>
    <scope>NUCLEOTIDE SEQUENCE [LARGE SCALE GENOMIC DNA]</scope>
    <source>
        <strain evidence="1 2">LOR1-02</strain>
    </source>
</reference>
<name>A0ABT9E735_9PROT</name>
<keyword evidence="2" id="KW-1185">Reference proteome</keyword>
<dbReference type="EMBL" id="JAUTWS010000038">
    <property type="protein sequence ID" value="MDO9711978.1"/>
    <property type="molecule type" value="Genomic_DNA"/>
</dbReference>
<dbReference type="Proteomes" id="UP001243009">
    <property type="component" value="Unassembled WGS sequence"/>
</dbReference>
<comment type="caution">
    <text evidence="1">The sequence shown here is derived from an EMBL/GenBank/DDBJ whole genome shotgun (WGS) entry which is preliminary data.</text>
</comment>
<evidence type="ECO:0000313" key="1">
    <source>
        <dbReference type="EMBL" id="MDO9711978.1"/>
    </source>
</evidence>
<protein>
    <submittedName>
        <fullName evidence="1">Uncharacterized protein</fullName>
    </submittedName>
</protein>
<organism evidence="1 2">
    <name type="scientific">Paracraurococcus lichenis</name>
    <dbReference type="NCBI Taxonomy" id="3064888"/>
    <lineage>
        <taxon>Bacteria</taxon>
        <taxon>Pseudomonadati</taxon>
        <taxon>Pseudomonadota</taxon>
        <taxon>Alphaproteobacteria</taxon>
        <taxon>Acetobacterales</taxon>
        <taxon>Roseomonadaceae</taxon>
        <taxon>Paracraurococcus</taxon>
    </lineage>
</organism>
<proteinExistence type="predicted"/>